<dbReference type="PANTHER" id="PTHR43757">
    <property type="entry name" value="AMINOMETHYLTRANSFERASE"/>
    <property type="match status" value="1"/>
</dbReference>
<dbReference type="InterPro" id="IPR006277">
    <property type="entry name" value="Sarcosine_oxidase_asu"/>
</dbReference>
<dbReference type="Gene3D" id="3.10.20.440">
    <property type="entry name" value="2Fe-2S iron-sulphur cluster binding domain, sarcosine oxidase, alpha subunit, N-terminal domain"/>
    <property type="match status" value="1"/>
</dbReference>
<protein>
    <submittedName>
        <fullName evidence="8">Sarcosine oxidase subunit alpha</fullName>
    </submittedName>
</protein>
<dbReference type="InterPro" id="IPR028896">
    <property type="entry name" value="GcvT/YgfZ/DmdA"/>
</dbReference>
<feature type="domain" description="SoxA A3" evidence="7">
    <location>
        <begin position="510"/>
        <end position="595"/>
    </location>
</feature>
<accession>A0A5J6N4F3</accession>
<dbReference type="Pfam" id="PF08669">
    <property type="entry name" value="GCV_T_C"/>
    <property type="match status" value="1"/>
</dbReference>
<evidence type="ECO:0000313" key="8">
    <source>
        <dbReference type="EMBL" id="QEX23420.1"/>
    </source>
</evidence>
<sequence length="992" mass="106016">MMKGSSHRLPQGGRIDRSRPLSFTLDGERITGFAGDTLASAMLAHGVALVGRSFKYHRPRGLMAAGIEEPNGLLTLGEGGRREPNIPSTMTDLVEGLVARRQNGWPSIEFDLRAVNSLAAPLLTAGFYYKTFMGPRRGSWMVYEPHIRKAAGLGEGSYVPDPDRYETRHDFADVLVVGAGPAGLAAALAAGRSGARVLLVEQDSEIGGSLLSEPAESAGAPWLAQRKAELEALPNVRILTRTTAFGLYDGNTVALLERRDHLSPDPKKGEARQVTVTLRARAIVFATGAIERPLVFANNDRPGVMLASAARSYLNRYAVAAGRRAIVATNNDSAYRAAFDLAANGLAVTIADLRGEIDESLQAAAAKHGIELRAGTGILDVAGGKTVTGARLGPVGRADAGELRSCDLVCVSGGWSPSVHLTSHGGIKPVYRDEIAAFVPGGFAKGQFGAGAVLGSFGLAVAIREGAEAGAQAADHAGHGTGARAVPSPAIEGADRYAVAPQWPSLSAAKGKAFVDFQNDVTVKDIVQAHQEGYQSVEHLKRYTTLGMGTDQGKTANINALAIMAGLRDVSIPEAGTTTFRPPYSPVALGAIAGRSVGHHFRPVRLSPLHDWHLANGGAMTPAGPWLRAWYYDWAGKDAAAAYVKEMDLVRHGVGIADVSTLGKIDVQGPDAAEFLNRLYVNGFAKLPVGKARYGVMLNDDGLVLDDGTTTRLSDTRFFMTTTTAQAGEVMSWVEFLLQTAWPELKVHVASLTDEWAAMAVSGPKARQALALAFPGQDVGDNRLPYMGALEFTHDGAPVRLIRLSFSGELAYEVYTPADNGIALWEHILKAGQPLGIKPYGLEALASLRIEKGHVAGLELDHRTSLDDLGLGRMAGKEKDYVGKALRFRPLLQAPERWSLVGIECLEPDKRLRGGSILFLKEDKIEGHGRGYITSVTWSNELNKYIALGLFSGGLRHEGAEILCAYPVKNEQVRARIVSPHFIDPKGERLYA</sequence>
<evidence type="ECO:0000256" key="3">
    <source>
        <dbReference type="SAM" id="MobiDB-lite"/>
    </source>
</evidence>
<dbReference type="PRINTS" id="PR00469">
    <property type="entry name" value="PNDRDTASEII"/>
</dbReference>
<dbReference type="SUPFAM" id="SSF51905">
    <property type="entry name" value="FAD/NAD(P)-binding domain"/>
    <property type="match status" value="1"/>
</dbReference>
<dbReference type="InterPro" id="IPR023753">
    <property type="entry name" value="FAD/NAD-binding_dom"/>
</dbReference>
<dbReference type="InterPro" id="IPR029043">
    <property type="entry name" value="GcvT/YgfZ_C"/>
</dbReference>
<feature type="region of interest" description="Disordered" evidence="3">
    <location>
        <begin position="1"/>
        <end position="20"/>
    </location>
</feature>
<reference evidence="8 9" key="1">
    <citation type="submission" date="2019-08" db="EMBL/GenBank/DDBJ databases">
        <title>Hyperibacter terrae gen. nov., sp. nov. and Hyperibacter viscosus sp. nov., two new members in the family Rhodospirillaceae isolated from the rhizosphere of Hypericum perforatum.</title>
        <authorList>
            <person name="Noviana Z."/>
        </authorList>
    </citation>
    <scope>NUCLEOTIDE SEQUENCE [LARGE SCALE GENOMIC DNA]</scope>
    <source>
        <strain evidence="8 9">R5959</strain>
    </source>
</reference>
<feature type="domain" description="GCVT N-terminal" evidence="4">
    <location>
        <begin position="609"/>
        <end position="879"/>
    </location>
</feature>
<keyword evidence="2" id="KW-0560">Oxidoreductase</keyword>
<proteinExistence type="inferred from homology"/>
<dbReference type="InterPro" id="IPR036188">
    <property type="entry name" value="FAD/NAD-bd_sf"/>
</dbReference>
<dbReference type="PANTHER" id="PTHR43757:SF2">
    <property type="entry name" value="AMINOMETHYLTRANSFERASE, MITOCHONDRIAL"/>
    <property type="match status" value="1"/>
</dbReference>
<dbReference type="SUPFAM" id="SSF101790">
    <property type="entry name" value="Aminomethyltransferase beta-barrel domain"/>
    <property type="match status" value="1"/>
</dbReference>
<dbReference type="InterPro" id="IPR006222">
    <property type="entry name" value="GCVT_N"/>
</dbReference>
<dbReference type="Gene3D" id="3.50.50.60">
    <property type="entry name" value="FAD/NAD(P)-binding domain"/>
    <property type="match status" value="2"/>
</dbReference>
<evidence type="ECO:0000313" key="9">
    <source>
        <dbReference type="Proteomes" id="UP000325797"/>
    </source>
</evidence>
<gene>
    <name evidence="8" type="ORF">FRZ61_33580</name>
</gene>
<name>A0A5J6N4F3_9PROT</name>
<dbReference type="OrthoDB" id="5287468at2"/>
<evidence type="ECO:0000259" key="5">
    <source>
        <dbReference type="Pfam" id="PF07992"/>
    </source>
</evidence>
<dbReference type="InterPro" id="IPR041117">
    <property type="entry name" value="SoxA_A3"/>
</dbReference>
<dbReference type="EMBL" id="CP042582">
    <property type="protein sequence ID" value="QEX23420.1"/>
    <property type="molecule type" value="Genomic_DNA"/>
</dbReference>
<dbReference type="InterPro" id="IPR041854">
    <property type="entry name" value="BFD-like_2Fe2S-bd_dom_sf"/>
</dbReference>
<dbReference type="Pfam" id="PF17806">
    <property type="entry name" value="SO_alpha_A3"/>
    <property type="match status" value="1"/>
</dbReference>
<dbReference type="Gene3D" id="3.30.1360.120">
    <property type="entry name" value="Probable tRNA modification gtpase trme, domain 1"/>
    <property type="match status" value="1"/>
</dbReference>
<evidence type="ECO:0000256" key="2">
    <source>
        <dbReference type="ARBA" id="ARBA00023002"/>
    </source>
</evidence>
<feature type="domain" description="Aminomethyltransferase C-terminal" evidence="6">
    <location>
        <begin position="900"/>
        <end position="984"/>
    </location>
</feature>
<dbReference type="RefSeq" id="WP_151118800.1">
    <property type="nucleotide sequence ID" value="NZ_CP042582.1"/>
</dbReference>
<dbReference type="Gene3D" id="1.10.10.1100">
    <property type="entry name" value="BFD-like [2Fe-2S]-binding domain"/>
    <property type="match status" value="1"/>
</dbReference>
<feature type="domain" description="FAD/NAD(P)-binding" evidence="5">
    <location>
        <begin position="173"/>
        <end position="428"/>
    </location>
</feature>
<dbReference type="Proteomes" id="UP000325797">
    <property type="component" value="Chromosome"/>
</dbReference>
<keyword evidence="9" id="KW-1185">Reference proteome</keyword>
<dbReference type="KEGG" id="hadh:FRZ61_33580"/>
<organism evidence="8 9">
    <name type="scientific">Hypericibacter adhaerens</name>
    <dbReference type="NCBI Taxonomy" id="2602016"/>
    <lineage>
        <taxon>Bacteria</taxon>
        <taxon>Pseudomonadati</taxon>
        <taxon>Pseudomonadota</taxon>
        <taxon>Alphaproteobacteria</taxon>
        <taxon>Rhodospirillales</taxon>
        <taxon>Dongiaceae</taxon>
        <taxon>Hypericibacter</taxon>
    </lineage>
</organism>
<evidence type="ECO:0000259" key="4">
    <source>
        <dbReference type="Pfam" id="PF01571"/>
    </source>
</evidence>
<dbReference type="Pfam" id="PF01571">
    <property type="entry name" value="GCV_T"/>
    <property type="match status" value="1"/>
</dbReference>
<dbReference type="InterPro" id="IPR013977">
    <property type="entry name" value="GcvT_C"/>
</dbReference>
<dbReference type="GO" id="GO:0008115">
    <property type="term" value="F:sarcosine oxidase activity"/>
    <property type="evidence" value="ECO:0007669"/>
    <property type="project" value="InterPro"/>
</dbReference>
<comment type="similarity">
    <text evidence="1">Belongs to the GcvT family.</text>
</comment>
<evidence type="ECO:0000259" key="6">
    <source>
        <dbReference type="Pfam" id="PF08669"/>
    </source>
</evidence>
<dbReference type="GO" id="GO:0046653">
    <property type="term" value="P:tetrahydrofolate metabolic process"/>
    <property type="evidence" value="ECO:0007669"/>
    <property type="project" value="InterPro"/>
</dbReference>
<evidence type="ECO:0000256" key="1">
    <source>
        <dbReference type="ARBA" id="ARBA00008609"/>
    </source>
</evidence>
<dbReference type="SUPFAM" id="SSF103025">
    <property type="entry name" value="Folate-binding domain"/>
    <property type="match status" value="1"/>
</dbReference>
<dbReference type="Pfam" id="PF07992">
    <property type="entry name" value="Pyr_redox_2"/>
    <property type="match status" value="1"/>
</dbReference>
<dbReference type="PIRSF" id="PIRSF037980">
    <property type="entry name" value="SoxA"/>
    <property type="match status" value="1"/>
</dbReference>
<evidence type="ECO:0000259" key="7">
    <source>
        <dbReference type="Pfam" id="PF17806"/>
    </source>
</evidence>
<dbReference type="InterPro" id="IPR042204">
    <property type="entry name" value="2Fe-2S-bd_N"/>
</dbReference>
<dbReference type="NCBIfam" id="TIGR01372">
    <property type="entry name" value="soxA"/>
    <property type="match status" value="1"/>
</dbReference>
<dbReference type="InterPro" id="IPR027266">
    <property type="entry name" value="TrmE/GcvT-like"/>
</dbReference>
<dbReference type="PRINTS" id="PR00368">
    <property type="entry name" value="FADPNR"/>
</dbReference>
<dbReference type="Pfam" id="PF13510">
    <property type="entry name" value="Fer2_4"/>
    <property type="match status" value="1"/>
</dbReference>
<dbReference type="AlphaFoldDB" id="A0A5J6N4F3"/>